<dbReference type="PANTHER" id="PTHR43603">
    <property type="entry name" value="COBW DOMAIN-CONTAINING PROTEIN DDB_G0274527"/>
    <property type="match status" value="1"/>
</dbReference>
<proteinExistence type="predicted"/>
<keyword evidence="3" id="KW-1185">Reference proteome</keyword>
<name>A0ABP6RGC3_9MICC</name>
<evidence type="ECO:0000313" key="2">
    <source>
        <dbReference type="EMBL" id="GAA3285446.1"/>
    </source>
</evidence>
<sequence>MLLPAGKVQADVGLIDRTADLLARSTDGPGLVVELPLGMPAMEAIGLFAESDGAMRLSDMVCVVDAAHLLADLDSPDLVPLPGGEDHARRADLVVQQIEYASQVVLAGASSLAEDRLLVLEALVGALSPQAAIRRSSGEGGDAAVVEALRHRRPTRYRQEQTRAGWVGLLNGEVAPTDGSAPVEVLHYEQLRPFHPGRLHAVLETFFARGSAGSIVRSAGFCRLASRPHVLARWDQSGRSLVLEPLAVDGSADADEVLSFGQDLAIVSVGMDARRLVSALDEAVLDDQELKAGPAAWSQYADPFPHWNVAPDR</sequence>
<evidence type="ECO:0000259" key="1">
    <source>
        <dbReference type="SMART" id="SM00833"/>
    </source>
</evidence>
<dbReference type="PANTHER" id="PTHR43603:SF1">
    <property type="entry name" value="ZINC-REGULATED GTPASE METALLOPROTEIN ACTIVATOR 1"/>
    <property type="match status" value="1"/>
</dbReference>
<gene>
    <name evidence="2" type="ORF">GCM10020260_18090</name>
</gene>
<dbReference type="SMART" id="SM00833">
    <property type="entry name" value="CobW_C"/>
    <property type="match status" value="1"/>
</dbReference>
<protein>
    <recommendedName>
        <fullName evidence="1">CobW C-terminal domain-containing protein</fullName>
    </recommendedName>
</protein>
<dbReference type="InterPro" id="IPR027417">
    <property type="entry name" value="P-loop_NTPase"/>
</dbReference>
<dbReference type="InterPro" id="IPR051927">
    <property type="entry name" value="Zn_Chap_cDPG_Synth"/>
</dbReference>
<dbReference type="EMBL" id="BAAAYG010000005">
    <property type="protein sequence ID" value="GAA3285446.1"/>
    <property type="molecule type" value="Genomic_DNA"/>
</dbReference>
<comment type="caution">
    <text evidence="2">The sequence shown here is derived from an EMBL/GenBank/DDBJ whole genome shotgun (WGS) entry which is preliminary data.</text>
</comment>
<evidence type="ECO:0000313" key="3">
    <source>
        <dbReference type="Proteomes" id="UP001501736"/>
    </source>
</evidence>
<dbReference type="Gene3D" id="3.40.50.300">
    <property type="entry name" value="P-loop containing nucleotide triphosphate hydrolases"/>
    <property type="match status" value="1"/>
</dbReference>
<dbReference type="InterPro" id="IPR011629">
    <property type="entry name" value="CobW-like_C"/>
</dbReference>
<dbReference type="Pfam" id="PF07683">
    <property type="entry name" value="CobW_C"/>
    <property type="match status" value="1"/>
</dbReference>
<reference evidence="3" key="1">
    <citation type="journal article" date="2019" name="Int. J. Syst. Evol. Microbiol.">
        <title>The Global Catalogue of Microorganisms (GCM) 10K type strain sequencing project: providing services to taxonomists for standard genome sequencing and annotation.</title>
        <authorList>
            <consortium name="The Broad Institute Genomics Platform"/>
            <consortium name="The Broad Institute Genome Sequencing Center for Infectious Disease"/>
            <person name="Wu L."/>
            <person name="Ma J."/>
        </authorList>
    </citation>
    <scope>NUCLEOTIDE SEQUENCE [LARGE SCALE GENOMIC DNA]</scope>
    <source>
        <strain evidence="3">JCM 11483</strain>
    </source>
</reference>
<feature type="domain" description="CobW C-terminal" evidence="1">
    <location>
        <begin position="183"/>
        <end position="284"/>
    </location>
</feature>
<accession>A0ABP6RGC3</accession>
<dbReference type="RefSeq" id="WP_344720428.1">
    <property type="nucleotide sequence ID" value="NZ_BAAAYG010000005.1"/>
</dbReference>
<dbReference type="Proteomes" id="UP001501736">
    <property type="component" value="Unassembled WGS sequence"/>
</dbReference>
<organism evidence="2 3">
    <name type="scientific">Nesterenkonia halobia</name>
    <dbReference type="NCBI Taxonomy" id="37922"/>
    <lineage>
        <taxon>Bacteria</taxon>
        <taxon>Bacillati</taxon>
        <taxon>Actinomycetota</taxon>
        <taxon>Actinomycetes</taxon>
        <taxon>Micrococcales</taxon>
        <taxon>Micrococcaceae</taxon>
        <taxon>Nesterenkonia</taxon>
    </lineage>
</organism>